<evidence type="ECO:0000313" key="1">
    <source>
        <dbReference type="EMBL" id="APM38337.1"/>
    </source>
</evidence>
<dbReference type="OrthoDB" id="1920754at2"/>
<dbReference type="EMBL" id="CP018335">
    <property type="protein sequence ID" value="APM38337.1"/>
    <property type="molecule type" value="Genomic_DNA"/>
</dbReference>
<accession>A0A1L5F5S1</accession>
<dbReference type="AlphaFoldDB" id="A0A1L5F5S1"/>
<name>A0A1L5F5S1_CLOKL</name>
<dbReference type="RefSeq" id="WP_073538010.1">
    <property type="nucleotide sequence ID" value="NZ_CP018335.1"/>
</dbReference>
<dbReference type="Proteomes" id="UP000184604">
    <property type="component" value="Chromosome"/>
</dbReference>
<organism evidence="1 2">
    <name type="scientific">Clostridium kluyveri</name>
    <dbReference type="NCBI Taxonomy" id="1534"/>
    <lineage>
        <taxon>Bacteria</taxon>
        <taxon>Bacillati</taxon>
        <taxon>Bacillota</taxon>
        <taxon>Clostridia</taxon>
        <taxon>Eubacteriales</taxon>
        <taxon>Clostridiaceae</taxon>
        <taxon>Clostridium</taxon>
    </lineage>
</organism>
<evidence type="ECO:0000313" key="2">
    <source>
        <dbReference type="Proteomes" id="UP000184604"/>
    </source>
</evidence>
<gene>
    <name evidence="1" type="ORF">BS101_06070</name>
</gene>
<proteinExistence type="predicted"/>
<evidence type="ECO:0008006" key="3">
    <source>
        <dbReference type="Google" id="ProtNLM"/>
    </source>
</evidence>
<sequence length="66" mass="7336">MNSQARNNIHSVKESLKSAQQGLKMAADEVENSNIKDRINTQLTQVTTCLKECENIASGLSQHQNH</sequence>
<reference evidence="1 2" key="1">
    <citation type="submission" date="2016-12" db="EMBL/GenBank/DDBJ databases">
        <title>Complete genome sequence of Clostridium kluyveri JZZ isolated from the pit mud of a Chinese flavor liquor-making factory.</title>
        <authorList>
            <person name="Wang Y."/>
        </authorList>
    </citation>
    <scope>NUCLEOTIDE SEQUENCE [LARGE SCALE GENOMIC DNA]</scope>
    <source>
        <strain evidence="1 2">JZZ</strain>
    </source>
</reference>
<protein>
    <recommendedName>
        <fullName evidence="3">DUF1657 domain-containing protein</fullName>
    </recommendedName>
</protein>